<comment type="function">
    <text evidence="15">Digests double-stranded RNA. Involved in the processing of primary rRNA transcript to yield the immediate precursors to the large and small rRNAs (23S and 16S). Processes some mRNAs, and tRNAs when they are encoded in the rRNA operon. Processes pre-crRNA and tracrRNA of type II CRISPR loci if present in the organism.</text>
</comment>
<dbReference type="SUPFAM" id="SSF69065">
    <property type="entry name" value="RNase III domain-like"/>
    <property type="match status" value="1"/>
</dbReference>
<dbReference type="InterPro" id="IPR036389">
    <property type="entry name" value="RNase_III_sf"/>
</dbReference>
<keyword evidence="15" id="KW-0699">rRNA-binding</keyword>
<evidence type="ECO:0000256" key="7">
    <source>
        <dbReference type="ARBA" id="ARBA00022664"/>
    </source>
</evidence>
<keyword evidence="5 15" id="KW-0963">Cytoplasm</keyword>
<keyword evidence="13 15" id="KW-0460">Magnesium</keyword>
<dbReference type="GO" id="GO:0008033">
    <property type="term" value="P:tRNA processing"/>
    <property type="evidence" value="ECO:0007669"/>
    <property type="project" value="UniProtKB-KW"/>
</dbReference>
<feature type="domain" description="RNase III" evidence="17">
    <location>
        <begin position="5"/>
        <end position="127"/>
    </location>
</feature>
<evidence type="ECO:0000256" key="10">
    <source>
        <dbReference type="ARBA" id="ARBA00022723"/>
    </source>
</evidence>
<dbReference type="GO" id="GO:0046872">
    <property type="term" value="F:metal ion binding"/>
    <property type="evidence" value="ECO:0007669"/>
    <property type="project" value="UniProtKB-KW"/>
</dbReference>
<dbReference type="EC" id="3.1.26.3" evidence="15"/>
<evidence type="ECO:0000256" key="13">
    <source>
        <dbReference type="ARBA" id="ARBA00022842"/>
    </source>
</evidence>
<dbReference type="Gene3D" id="3.30.160.20">
    <property type="match status" value="1"/>
</dbReference>
<comment type="caution">
    <text evidence="18">The sequence shown here is derived from an EMBL/GenBank/DDBJ whole genome shotgun (WGS) entry which is preliminary data.</text>
</comment>
<reference evidence="18 19" key="1">
    <citation type="submission" date="2018-03" db="EMBL/GenBank/DDBJ databases">
        <title>Comparative genomics illustrates the genes involved in a hyperalkaliphilic mechanisms of Serpentinomonas isolated from highly-alkaline calcium-rich serpentinized springs.</title>
        <authorList>
            <person name="Suzuki S."/>
            <person name="Ishii S."/>
            <person name="Walworth N."/>
            <person name="Bird L."/>
            <person name="Kuenen J.G."/>
            <person name="Nealson K.H."/>
        </authorList>
    </citation>
    <scope>NUCLEOTIDE SEQUENCE [LARGE SCALE GENOMIC DNA]</scope>
    <source>
        <strain evidence="18 19">83</strain>
    </source>
</reference>
<dbReference type="PROSITE" id="PS00517">
    <property type="entry name" value="RNASE_3_1"/>
    <property type="match status" value="1"/>
</dbReference>
<feature type="active site" evidence="15">
    <location>
        <position position="44"/>
    </location>
</feature>
<evidence type="ECO:0000256" key="2">
    <source>
        <dbReference type="ARBA" id="ARBA00004496"/>
    </source>
</evidence>
<evidence type="ECO:0000256" key="14">
    <source>
        <dbReference type="ARBA" id="ARBA00022884"/>
    </source>
</evidence>
<keyword evidence="14 15" id="KW-0694">RNA-binding</keyword>
<comment type="subunit">
    <text evidence="4 15">Homodimer.</text>
</comment>
<dbReference type="OrthoDB" id="9805026at2"/>
<dbReference type="InterPro" id="IPR014720">
    <property type="entry name" value="dsRBD_dom"/>
</dbReference>
<evidence type="ECO:0000256" key="12">
    <source>
        <dbReference type="ARBA" id="ARBA00022801"/>
    </source>
</evidence>
<dbReference type="Pfam" id="PF14622">
    <property type="entry name" value="Ribonucleas_3_3"/>
    <property type="match status" value="1"/>
</dbReference>
<dbReference type="GO" id="GO:0019843">
    <property type="term" value="F:rRNA binding"/>
    <property type="evidence" value="ECO:0007669"/>
    <property type="project" value="UniProtKB-KW"/>
</dbReference>
<organism evidence="18 19">
    <name type="scientific">Malikia spinosa</name>
    <dbReference type="NCBI Taxonomy" id="86180"/>
    <lineage>
        <taxon>Bacteria</taxon>
        <taxon>Pseudomonadati</taxon>
        <taxon>Pseudomonadota</taxon>
        <taxon>Betaproteobacteria</taxon>
        <taxon>Burkholderiales</taxon>
        <taxon>Comamonadaceae</taxon>
        <taxon>Malikia</taxon>
    </lineage>
</organism>
<keyword evidence="10 15" id="KW-0479">Metal-binding</keyword>
<dbReference type="HAMAP" id="MF_00104">
    <property type="entry name" value="RNase_III"/>
    <property type="match status" value="1"/>
</dbReference>
<gene>
    <name evidence="15" type="primary">rnc</name>
    <name evidence="18" type="ORF">C6P61_05300</name>
</gene>
<dbReference type="PANTHER" id="PTHR11207">
    <property type="entry name" value="RIBONUCLEASE III"/>
    <property type="match status" value="1"/>
</dbReference>
<dbReference type="NCBIfam" id="TIGR02191">
    <property type="entry name" value="RNaseIII"/>
    <property type="match status" value="1"/>
</dbReference>
<dbReference type="Proteomes" id="UP000238326">
    <property type="component" value="Unassembled WGS sequence"/>
</dbReference>
<dbReference type="RefSeq" id="WP_105728880.1">
    <property type="nucleotide sequence ID" value="NZ_PVLR01000012.1"/>
</dbReference>
<evidence type="ECO:0000256" key="11">
    <source>
        <dbReference type="ARBA" id="ARBA00022759"/>
    </source>
</evidence>
<dbReference type="GO" id="GO:0042802">
    <property type="term" value="F:identical protein binding"/>
    <property type="evidence" value="ECO:0007669"/>
    <property type="project" value="UniProtKB-ARBA"/>
</dbReference>
<dbReference type="Pfam" id="PF00035">
    <property type="entry name" value="dsrm"/>
    <property type="match status" value="1"/>
</dbReference>
<dbReference type="GO" id="GO:0005737">
    <property type="term" value="C:cytoplasm"/>
    <property type="evidence" value="ECO:0007669"/>
    <property type="project" value="UniProtKB-SubCell"/>
</dbReference>
<dbReference type="GO" id="GO:0010468">
    <property type="term" value="P:regulation of gene expression"/>
    <property type="evidence" value="ECO:0007669"/>
    <property type="project" value="TreeGrafter"/>
</dbReference>
<dbReference type="EMBL" id="PVLR01000012">
    <property type="protein sequence ID" value="PRD69722.1"/>
    <property type="molecule type" value="Genomic_DNA"/>
</dbReference>
<dbReference type="CDD" id="cd00593">
    <property type="entry name" value="RIBOc"/>
    <property type="match status" value="1"/>
</dbReference>
<name>A0A2S9KH06_9BURK</name>
<keyword evidence="19" id="KW-1185">Reference proteome</keyword>
<comment type="cofactor">
    <cofactor evidence="15">
        <name>Mg(2+)</name>
        <dbReference type="ChEBI" id="CHEBI:18420"/>
    </cofactor>
</comment>
<dbReference type="GO" id="GO:0006364">
    <property type="term" value="P:rRNA processing"/>
    <property type="evidence" value="ECO:0007669"/>
    <property type="project" value="UniProtKB-UniRule"/>
</dbReference>
<dbReference type="PROSITE" id="PS50142">
    <property type="entry name" value="RNASE_3_2"/>
    <property type="match status" value="1"/>
</dbReference>
<dbReference type="PROSITE" id="PS50137">
    <property type="entry name" value="DS_RBD"/>
    <property type="match status" value="1"/>
</dbReference>
<evidence type="ECO:0000259" key="16">
    <source>
        <dbReference type="PROSITE" id="PS50137"/>
    </source>
</evidence>
<comment type="similarity">
    <text evidence="3">Belongs to the ribonuclease III family.</text>
</comment>
<keyword evidence="8 15" id="KW-0819">tRNA processing</keyword>
<dbReference type="Gene3D" id="1.10.1520.10">
    <property type="entry name" value="Ribonuclease III domain"/>
    <property type="match status" value="1"/>
</dbReference>
<protein>
    <recommendedName>
        <fullName evidence="15">Ribonuclease 3</fullName>
        <ecNumber evidence="15">3.1.26.3</ecNumber>
    </recommendedName>
    <alternativeName>
        <fullName evidence="15">Ribonuclease III</fullName>
        <shortName evidence="15">RNase III</shortName>
    </alternativeName>
</protein>
<feature type="active site" evidence="15">
    <location>
        <position position="116"/>
    </location>
</feature>
<evidence type="ECO:0000313" key="19">
    <source>
        <dbReference type="Proteomes" id="UP000238326"/>
    </source>
</evidence>
<dbReference type="SMART" id="SM00358">
    <property type="entry name" value="DSRM"/>
    <property type="match status" value="1"/>
</dbReference>
<evidence type="ECO:0000256" key="9">
    <source>
        <dbReference type="ARBA" id="ARBA00022722"/>
    </source>
</evidence>
<evidence type="ECO:0000256" key="8">
    <source>
        <dbReference type="ARBA" id="ARBA00022694"/>
    </source>
</evidence>
<feature type="binding site" evidence="15">
    <location>
        <position position="40"/>
    </location>
    <ligand>
        <name>Mg(2+)</name>
        <dbReference type="ChEBI" id="CHEBI:18420"/>
    </ligand>
</feature>
<evidence type="ECO:0000256" key="6">
    <source>
        <dbReference type="ARBA" id="ARBA00022552"/>
    </source>
</evidence>
<accession>A0A2S9KH06</accession>
<evidence type="ECO:0000256" key="4">
    <source>
        <dbReference type="ARBA" id="ARBA00011738"/>
    </source>
</evidence>
<comment type="catalytic activity">
    <reaction evidence="1 15">
        <text>Endonucleolytic cleavage to 5'-phosphomonoester.</text>
        <dbReference type="EC" id="3.1.26.3"/>
    </reaction>
</comment>
<keyword evidence="6 15" id="KW-0698">rRNA processing</keyword>
<dbReference type="AlphaFoldDB" id="A0A2S9KH06"/>
<feature type="domain" description="DRBM" evidence="16">
    <location>
        <begin position="154"/>
        <end position="223"/>
    </location>
</feature>
<dbReference type="GO" id="GO:0006397">
    <property type="term" value="P:mRNA processing"/>
    <property type="evidence" value="ECO:0007669"/>
    <property type="project" value="UniProtKB-UniRule"/>
</dbReference>
<feature type="binding site" evidence="15">
    <location>
        <position position="116"/>
    </location>
    <ligand>
        <name>Mg(2+)</name>
        <dbReference type="ChEBI" id="CHEBI:18420"/>
    </ligand>
</feature>
<keyword evidence="11 15" id="KW-0255">Endonuclease</keyword>
<keyword evidence="12 15" id="KW-0378">Hydrolase</keyword>
<evidence type="ECO:0000256" key="1">
    <source>
        <dbReference type="ARBA" id="ARBA00000109"/>
    </source>
</evidence>
<dbReference type="SUPFAM" id="SSF54768">
    <property type="entry name" value="dsRNA-binding domain-like"/>
    <property type="match status" value="1"/>
</dbReference>
<evidence type="ECO:0000256" key="3">
    <source>
        <dbReference type="ARBA" id="ARBA00010183"/>
    </source>
</evidence>
<evidence type="ECO:0000256" key="5">
    <source>
        <dbReference type="ARBA" id="ARBA00022490"/>
    </source>
</evidence>
<sequence length="226" mass="24805">MNADLLALQQRLGYRFTSVPLLERALTHRSHCADHYERLEFLGDSVLSLAVSGLLYERLSRQHEGELSRIRANLVKEDTLAGIAATLALSGLLRLGEGELRSGGQRKPSILADVVEALIGAVYLDAGFAQAEALVRRLYQDVDINPAMSASSKDAKTALQEWLQSRKMKLPTYRVTAIKGEAHRQTFEVECEIESGQRQPGSGVSRRAAEQAAAAALLQQLNKNPK</sequence>
<dbReference type="PANTHER" id="PTHR11207:SF0">
    <property type="entry name" value="RIBONUCLEASE 3"/>
    <property type="match status" value="1"/>
</dbReference>
<dbReference type="GO" id="GO:0003725">
    <property type="term" value="F:double-stranded RNA binding"/>
    <property type="evidence" value="ECO:0007669"/>
    <property type="project" value="TreeGrafter"/>
</dbReference>
<evidence type="ECO:0000256" key="15">
    <source>
        <dbReference type="HAMAP-Rule" id="MF_00104"/>
    </source>
</evidence>
<dbReference type="CDD" id="cd10845">
    <property type="entry name" value="DSRM_RNAse_III_family"/>
    <property type="match status" value="1"/>
</dbReference>
<dbReference type="FunFam" id="1.10.1520.10:FF:000001">
    <property type="entry name" value="Ribonuclease 3"/>
    <property type="match status" value="1"/>
</dbReference>
<keyword evidence="9 15" id="KW-0540">Nuclease</keyword>
<dbReference type="GO" id="GO:0004525">
    <property type="term" value="F:ribonuclease III activity"/>
    <property type="evidence" value="ECO:0007669"/>
    <property type="project" value="UniProtKB-UniRule"/>
</dbReference>
<dbReference type="InterPro" id="IPR000999">
    <property type="entry name" value="RNase_III_dom"/>
</dbReference>
<dbReference type="SMART" id="SM00535">
    <property type="entry name" value="RIBOc"/>
    <property type="match status" value="1"/>
</dbReference>
<proteinExistence type="inferred from homology"/>
<keyword evidence="7 15" id="KW-0507">mRNA processing</keyword>
<feature type="binding site" evidence="15">
    <location>
        <position position="113"/>
    </location>
    <ligand>
        <name>Mg(2+)</name>
        <dbReference type="ChEBI" id="CHEBI:18420"/>
    </ligand>
</feature>
<evidence type="ECO:0000259" key="17">
    <source>
        <dbReference type="PROSITE" id="PS50142"/>
    </source>
</evidence>
<comment type="subcellular location">
    <subcellularLocation>
        <location evidence="2 15">Cytoplasm</location>
    </subcellularLocation>
</comment>
<dbReference type="FunFam" id="3.30.160.20:FF:000003">
    <property type="entry name" value="Ribonuclease 3"/>
    <property type="match status" value="1"/>
</dbReference>
<dbReference type="InterPro" id="IPR011907">
    <property type="entry name" value="RNase_III"/>
</dbReference>
<evidence type="ECO:0000313" key="18">
    <source>
        <dbReference type="EMBL" id="PRD69722.1"/>
    </source>
</evidence>